<dbReference type="OrthoDB" id="5389892at2759"/>
<reference evidence="3" key="1">
    <citation type="journal article" date="2013" name="Genome Announc.">
        <title>Draft genome sequence of the grapevine dieback fungus Eutypa lata UCR-EL1.</title>
        <authorList>
            <person name="Blanco-Ulate B."/>
            <person name="Rolshausen P.E."/>
            <person name="Cantu D."/>
        </authorList>
    </citation>
    <scope>NUCLEOTIDE SEQUENCE [LARGE SCALE GENOMIC DNA]</scope>
    <source>
        <strain evidence="3">UCR-EL1</strain>
    </source>
</reference>
<feature type="compositionally biased region" description="Basic and acidic residues" evidence="1">
    <location>
        <begin position="137"/>
        <end position="165"/>
    </location>
</feature>
<evidence type="ECO:0000313" key="3">
    <source>
        <dbReference type="Proteomes" id="UP000012174"/>
    </source>
</evidence>
<sequence>MSGPNMSQRPLEQIKRDTKAANRSPHLRKKNFTRPDSIDALDSIGGYYHHDGPFDATLASRNRDKRYSPVEAVKETNMEALKATPYEYVQDSLQKHVPLQGTATVPPGEEDIFGRRMSYEEGADVMREPDAPGGAYKRYDHVPYHPKDYKGKGEPSYTIERDAKEQKRHRRQMGSNESGPVQRSISDSGPAGPLPSPTGQSGDNDVRRTSNTGKRLSDGIRRRFGSLRGKHHDDDA</sequence>
<feature type="compositionally biased region" description="Basic and acidic residues" evidence="1">
    <location>
        <begin position="112"/>
        <end position="130"/>
    </location>
</feature>
<dbReference type="KEGG" id="ela:UCREL1_1202"/>
<accession>M7T559</accession>
<gene>
    <name evidence="2" type="ORF">UCREL1_1202</name>
</gene>
<organism evidence="2 3">
    <name type="scientific">Eutypa lata (strain UCR-EL1)</name>
    <name type="common">Grapevine dieback disease fungus</name>
    <name type="synonym">Eutypa armeniacae</name>
    <dbReference type="NCBI Taxonomy" id="1287681"/>
    <lineage>
        <taxon>Eukaryota</taxon>
        <taxon>Fungi</taxon>
        <taxon>Dikarya</taxon>
        <taxon>Ascomycota</taxon>
        <taxon>Pezizomycotina</taxon>
        <taxon>Sordariomycetes</taxon>
        <taxon>Xylariomycetidae</taxon>
        <taxon>Xylariales</taxon>
        <taxon>Diatrypaceae</taxon>
        <taxon>Eutypa</taxon>
    </lineage>
</organism>
<proteinExistence type="predicted"/>
<dbReference type="PANTHER" id="PTHR28307">
    <property type="entry name" value="PROTEIN PAL1"/>
    <property type="match status" value="1"/>
</dbReference>
<feature type="compositionally biased region" description="Polar residues" evidence="1">
    <location>
        <begin position="197"/>
        <end position="214"/>
    </location>
</feature>
<protein>
    <recommendedName>
        <fullName evidence="4">Pal1 cell morphology protein</fullName>
    </recommendedName>
</protein>
<evidence type="ECO:0008006" key="4">
    <source>
        <dbReference type="Google" id="ProtNLM"/>
    </source>
</evidence>
<dbReference type="GO" id="GO:0005737">
    <property type="term" value="C:cytoplasm"/>
    <property type="evidence" value="ECO:0007669"/>
    <property type="project" value="TreeGrafter"/>
</dbReference>
<dbReference type="OMA" id="NGRMEGM"/>
<feature type="compositionally biased region" description="Polar residues" evidence="1">
    <location>
        <begin position="173"/>
        <end position="187"/>
    </location>
</feature>
<dbReference type="EMBL" id="KB705590">
    <property type="protein sequence ID" value="EMR71742.1"/>
    <property type="molecule type" value="Genomic_DNA"/>
</dbReference>
<feature type="region of interest" description="Disordered" evidence="1">
    <location>
        <begin position="1"/>
        <end position="36"/>
    </location>
</feature>
<dbReference type="InterPro" id="IPR013226">
    <property type="entry name" value="Pal1"/>
</dbReference>
<feature type="compositionally biased region" description="Polar residues" evidence="1">
    <location>
        <begin position="1"/>
        <end position="10"/>
    </location>
</feature>
<dbReference type="HOGENOM" id="CLU_037771_0_0_1"/>
<dbReference type="AlphaFoldDB" id="M7T559"/>
<evidence type="ECO:0000256" key="1">
    <source>
        <dbReference type="SAM" id="MobiDB-lite"/>
    </source>
</evidence>
<feature type="region of interest" description="Disordered" evidence="1">
    <location>
        <begin position="99"/>
        <end position="236"/>
    </location>
</feature>
<evidence type="ECO:0000313" key="2">
    <source>
        <dbReference type="EMBL" id="EMR71742.1"/>
    </source>
</evidence>
<dbReference type="Proteomes" id="UP000012174">
    <property type="component" value="Unassembled WGS sequence"/>
</dbReference>
<keyword evidence="3" id="KW-1185">Reference proteome</keyword>
<dbReference type="PANTHER" id="PTHR28307:SF1">
    <property type="entry name" value="PAL1 CELL MORPHOLOGY PROTEIN"/>
    <property type="match status" value="1"/>
</dbReference>
<name>M7T559_EUTLA</name>
<dbReference type="Pfam" id="PF08316">
    <property type="entry name" value="Pal1"/>
    <property type="match status" value="1"/>
</dbReference>
<dbReference type="eggNOG" id="ENOG502RB1B">
    <property type="taxonomic scope" value="Eukaryota"/>
</dbReference>